<dbReference type="AlphaFoldDB" id="B4D4Y7"/>
<evidence type="ECO:0000313" key="1">
    <source>
        <dbReference type="EMBL" id="EDY18590.1"/>
    </source>
</evidence>
<gene>
    <name evidence="1" type="ORF">CfE428DRAFT_3975</name>
</gene>
<proteinExistence type="predicted"/>
<accession>B4D4Y7</accession>
<protein>
    <submittedName>
        <fullName evidence="1">Uncharacterized protein</fullName>
    </submittedName>
</protein>
<sequence length="216" mass="23344">MCFHASPAEREITSPFTQNALWVVHLSALSLGALQHLFLPRSSGIARSGSYMKTRFSTEANGFPPLSLQPPCRSISTCSGALLSSSASFCCSHFPRSAGGGSHSCLVGGVSWFGLSTATLPHGIPIDESPAITQLITKASPTKTCCCLTVAHSTLDHIDEDDHPAYDWCSCRARIDYRLSFFAGLRGSFPFGDQATHFGACAQWQYGRRETVHRSQ</sequence>
<organism evidence="1 2">
    <name type="scientific">Chthoniobacter flavus Ellin428</name>
    <dbReference type="NCBI Taxonomy" id="497964"/>
    <lineage>
        <taxon>Bacteria</taxon>
        <taxon>Pseudomonadati</taxon>
        <taxon>Verrucomicrobiota</taxon>
        <taxon>Spartobacteria</taxon>
        <taxon>Chthoniobacterales</taxon>
        <taxon>Chthoniobacteraceae</taxon>
        <taxon>Chthoniobacter</taxon>
    </lineage>
</organism>
<keyword evidence="2" id="KW-1185">Reference proteome</keyword>
<dbReference type="InParanoid" id="B4D4Y7"/>
<evidence type="ECO:0000313" key="2">
    <source>
        <dbReference type="Proteomes" id="UP000005824"/>
    </source>
</evidence>
<comment type="caution">
    <text evidence="1">The sequence shown here is derived from an EMBL/GenBank/DDBJ whole genome shotgun (WGS) entry which is preliminary data.</text>
</comment>
<name>B4D4Y7_9BACT</name>
<dbReference type="EMBL" id="ABVL01000012">
    <property type="protein sequence ID" value="EDY18590.1"/>
    <property type="molecule type" value="Genomic_DNA"/>
</dbReference>
<reference evidence="1 2" key="1">
    <citation type="journal article" date="2011" name="J. Bacteriol.">
        <title>Genome sequence of Chthoniobacter flavus Ellin428, an aerobic heterotrophic soil bacterium.</title>
        <authorList>
            <person name="Kant R."/>
            <person name="van Passel M.W."/>
            <person name="Palva A."/>
            <person name="Lucas S."/>
            <person name="Lapidus A."/>
            <person name="Glavina Del Rio T."/>
            <person name="Dalin E."/>
            <person name="Tice H."/>
            <person name="Bruce D."/>
            <person name="Goodwin L."/>
            <person name="Pitluck S."/>
            <person name="Larimer F.W."/>
            <person name="Land M.L."/>
            <person name="Hauser L."/>
            <person name="Sangwan P."/>
            <person name="de Vos W.M."/>
            <person name="Janssen P.H."/>
            <person name="Smidt H."/>
        </authorList>
    </citation>
    <scope>NUCLEOTIDE SEQUENCE [LARGE SCALE GENOMIC DNA]</scope>
    <source>
        <strain evidence="1 2">Ellin428</strain>
    </source>
</reference>
<dbReference type="Proteomes" id="UP000005824">
    <property type="component" value="Unassembled WGS sequence"/>
</dbReference>